<keyword evidence="1" id="KW-0472">Membrane</keyword>
<feature type="transmembrane region" description="Helical" evidence="1">
    <location>
        <begin position="45"/>
        <end position="63"/>
    </location>
</feature>
<sequence length="283" mass="30668">MLGIALAFLLIYFALGPLSQAVLGPLGSELRGKELADALASTRQAVIASAAGIVAAIGLLVTAQTYRASKRSQEVDRFARAVTMLGSEKQSERIGGLLTIEHIIDERRPEARAGTEAIIAFITERAVSDPDELRESKLSPNPQWGDPGNEVPSDVKTALWILGHNYPLPKRFMMDLSETDLRGAGLAGSKFPGTKFFYCQLQGASFVGGDLKHCRLDGSSLVGAWLERVDLRRATLRNVDLRGANLRGAEIDARQLASAIIDDSTILDDELVAKLRELRESQS</sequence>
<evidence type="ECO:0000313" key="2">
    <source>
        <dbReference type="EMBL" id="MFD1519001.1"/>
    </source>
</evidence>
<gene>
    <name evidence="2" type="ORF">ACFSJD_16015</name>
</gene>
<evidence type="ECO:0000313" key="3">
    <source>
        <dbReference type="Proteomes" id="UP001597114"/>
    </source>
</evidence>
<proteinExistence type="predicted"/>
<dbReference type="SUPFAM" id="SSF141571">
    <property type="entry name" value="Pentapeptide repeat-like"/>
    <property type="match status" value="1"/>
</dbReference>
<dbReference type="EMBL" id="JBHUCO010000015">
    <property type="protein sequence ID" value="MFD1519001.1"/>
    <property type="molecule type" value="Genomic_DNA"/>
</dbReference>
<dbReference type="Gene3D" id="2.160.20.80">
    <property type="entry name" value="E3 ubiquitin-protein ligase SopA"/>
    <property type="match status" value="1"/>
</dbReference>
<name>A0ABW4ETN2_9PSEU</name>
<dbReference type="PANTHER" id="PTHR14136:SF17">
    <property type="entry name" value="BTB_POZ DOMAIN-CONTAINING PROTEIN KCTD9"/>
    <property type="match status" value="1"/>
</dbReference>
<dbReference type="PANTHER" id="PTHR14136">
    <property type="entry name" value="BTB_POZ DOMAIN-CONTAINING PROTEIN KCTD9"/>
    <property type="match status" value="1"/>
</dbReference>
<accession>A0ABW4ETN2</accession>
<dbReference type="RefSeq" id="WP_344718383.1">
    <property type="nucleotide sequence ID" value="NZ_BAAAUS010000001.1"/>
</dbReference>
<keyword evidence="3" id="KW-1185">Reference proteome</keyword>
<keyword evidence="1" id="KW-1133">Transmembrane helix</keyword>
<reference evidence="3" key="1">
    <citation type="journal article" date="2019" name="Int. J. Syst. Evol. Microbiol.">
        <title>The Global Catalogue of Microorganisms (GCM) 10K type strain sequencing project: providing services to taxonomists for standard genome sequencing and annotation.</title>
        <authorList>
            <consortium name="The Broad Institute Genomics Platform"/>
            <consortium name="The Broad Institute Genome Sequencing Center for Infectious Disease"/>
            <person name="Wu L."/>
            <person name="Ma J."/>
        </authorList>
    </citation>
    <scope>NUCLEOTIDE SEQUENCE [LARGE SCALE GENOMIC DNA]</scope>
    <source>
        <strain evidence="3">CCM 7043</strain>
    </source>
</reference>
<keyword evidence="1" id="KW-0812">Transmembrane</keyword>
<dbReference type="Proteomes" id="UP001597114">
    <property type="component" value="Unassembled WGS sequence"/>
</dbReference>
<dbReference type="Pfam" id="PF00805">
    <property type="entry name" value="Pentapeptide"/>
    <property type="match status" value="2"/>
</dbReference>
<protein>
    <submittedName>
        <fullName evidence="2">Pentapeptide repeat-containing protein</fullName>
    </submittedName>
</protein>
<organism evidence="2 3">
    <name type="scientific">Pseudonocardia yunnanensis</name>
    <dbReference type="NCBI Taxonomy" id="58107"/>
    <lineage>
        <taxon>Bacteria</taxon>
        <taxon>Bacillati</taxon>
        <taxon>Actinomycetota</taxon>
        <taxon>Actinomycetes</taxon>
        <taxon>Pseudonocardiales</taxon>
        <taxon>Pseudonocardiaceae</taxon>
        <taxon>Pseudonocardia</taxon>
    </lineage>
</organism>
<dbReference type="InterPro" id="IPR051082">
    <property type="entry name" value="Pentapeptide-BTB/POZ_domain"/>
</dbReference>
<evidence type="ECO:0000256" key="1">
    <source>
        <dbReference type="SAM" id="Phobius"/>
    </source>
</evidence>
<dbReference type="InterPro" id="IPR001646">
    <property type="entry name" value="5peptide_repeat"/>
</dbReference>
<comment type="caution">
    <text evidence="2">The sequence shown here is derived from an EMBL/GenBank/DDBJ whole genome shotgun (WGS) entry which is preliminary data.</text>
</comment>